<gene>
    <name evidence="1" type="ordered locus">Tery_3086</name>
</gene>
<proteinExistence type="predicted"/>
<dbReference type="EMBL" id="CP000393">
    <property type="protein sequence ID" value="ABG52223.1"/>
    <property type="molecule type" value="Genomic_DNA"/>
</dbReference>
<dbReference type="KEGG" id="ter:Tery_3086"/>
<dbReference type="AlphaFoldDB" id="Q10ZV1"/>
<accession>Q10ZV1</accession>
<dbReference type="HOGENOM" id="CLU_3391924_0_0_3"/>
<reference evidence="1" key="1">
    <citation type="submission" date="2006-06" db="EMBL/GenBank/DDBJ databases">
        <title>Complete sequence of Trichodesmium erythraeum IMS101.</title>
        <authorList>
            <consortium name="US DOE Joint Genome Institute"/>
            <person name="Copeland A."/>
            <person name="Lucas S."/>
            <person name="Lapidus A."/>
            <person name="Barry K."/>
            <person name="Detter J.C."/>
            <person name="Glavina del Rio T."/>
            <person name="Hammon N."/>
            <person name="Israni S."/>
            <person name="Dalin E."/>
            <person name="Tice H."/>
            <person name="Pitluck S."/>
            <person name="Kiss H."/>
            <person name="Munk A.C."/>
            <person name="Brettin T."/>
            <person name="Bruce D."/>
            <person name="Han C."/>
            <person name="Tapia R."/>
            <person name="Gilna P."/>
            <person name="Schmutz J."/>
            <person name="Larimer F."/>
            <person name="Land M."/>
            <person name="Hauser L."/>
            <person name="Kyrpides N."/>
            <person name="Kim E."/>
            <person name="Richardson P."/>
        </authorList>
    </citation>
    <scope>NUCLEOTIDE SEQUENCE [LARGE SCALE GENOMIC DNA]</scope>
    <source>
        <strain evidence="1">IMS101</strain>
    </source>
</reference>
<sequence length="32" mass="3717">MIWRHSSNIERLLAGKEPQIGPNLSTKLEIRE</sequence>
<evidence type="ECO:0000313" key="1">
    <source>
        <dbReference type="EMBL" id="ABG52223.1"/>
    </source>
</evidence>
<name>Q10ZV1_TRIEI</name>
<protein>
    <submittedName>
        <fullName evidence="1">Uncharacterized protein</fullName>
    </submittedName>
</protein>
<dbReference type="eggNOG" id="COG0344">
    <property type="taxonomic scope" value="Bacteria"/>
</dbReference>
<organism evidence="1">
    <name type="scientific">Trichodesmium erythraeum (strain IMS101)</name>
    <dbReference type="NCBI Taxonomy" id="203124"/>
    <lineage>
        <taxon>Bacteria</taxon>
        <taxon>Bacillati</taxon>
        <taxon>Cyanobacteriota</taxon>
        <taxon>Cyanophyceae</taxon>
        <taxon>Oscillatoriophycideae</taxon>
        <taxon>Oscillatoriales</taxon>
        <taxon>Microcoleaceae</taxon>
        <taxon>Trichodesmium</taxon>
    </lineage>
</organism>